<dbReference type="PANTHER" id="PTHR46796:SF13">
    <property type="entry name" value="HTH-TYPE TRANSCRIPTIONAL ACTIVATOR RHAS"/>
    <property type="match status" value="1"/>
</dbReference>
<dbReference type="PANTHER" id="PTHR46796">
    <property type="entry name" value="HTH-TYPE TRANSCRIPTIONAL ACTIVATOR RHAS-RELATED"/>
    <property type="match status" value="1"/>
</dbReference>
<dbReference type="GO" id="GO:0043565">
    <property type="term" value="F:sequence-specific DNA binding"/>
    <property type="evidence" value="ECO:0007669"/>
    <property type="project" value="InterPro"/>
</dbReference>
<dbReference type="Pfam" id="PF12833">
    <property type="entry name" value="HTH_18"/>
    <property type="match status" value="1"/>
</dbReference>
<evidence type="ECO:0000313" key="6">
    <source>
        <dbReference type="Proteomes" id="UP000607559"/>
    </source>
</evidence>
<gene>
    <name evidence="5" type="ORF">GCM10011511_40620</name>
</gene>
<organism evidence="5 6">
    <name type="scientific">Puia dinghuensis</name>
    <dbReference type="NCBI Taxonomy" id="1792502"/>
    <lineage>
        <taxon>Bacteria</taxon>
        <taxon>Pseudomonadati</taxon>
        <taxon>Bacteroidota</taxon>
        <taxon>Chitinophagia</taxon>
        <taxon>Chitinophagales</taxon>
        <taxon>Chitinophagaceae</taxon>
        <taxon>Puia</taxon>
    </lineage>
</organism>
<dbReference type="Proteomes" id="UP000607559">
    <property type="component" value="Unassembled WGS sequence"/>
</dbReference>
<dbReference type="InterPro" id="IPR050204">
    <property type="entry name" value="AraC_XylS_family_regulators"/>
</dbReference>
<dbReference type="Pfam" id="PF20240">
    <property type="entry name" value="DUF6597"/>
    <property type="match status" value="1"/>
</dbReference>
<evidence type="ECO:0000256" key="3">
    <source>
        <dbReference type="ARBA" id="ARBA00023163"/>
    </source>
</evidence>
<feature type="domain" description="HTH araC/xylS-type" evidence="4">
    <location>
        <begin position="157"/>
        <end position="253"/>
    </location>
</feature>
<dbReference type="InterPro" id="IPR046532">
    <property type="entry name" value="DUF6597"/>
</dbReference>
<keyword evidence="3" id="KW-0804">Transcription</keyword>
<evidence type="ECO:0000313" key="5">
    <source>
        <dbReference type="EMBL" id="GGB12850.1"/>
    </source>
</evidence>
<accession>A0A8J2UG21</accession>
<dbReference type="SUPFAM" id="SSF46689">
    <property type="entry name" value="Homeodomain-like"/>
    <property type="match status" value="1"/>
</dbReference>
<dbReference type="AlphaFoldDB" id="A0A8J2UG21"/>
<dbReference type="PROSITE" id="PS01124">
    <property type="entry name" value="HTH_ARAC_FAMILY_2"/>
    <property type="match status" value="1"/>
</dbReference>
<sequence length="257" mass="29253">MNLQRFHPGIALQPYVREFVLIETEEAIDSMVIPDTSLVFSLRYKGAVKKMETEAVEALPDIAVSGLRKSVRHFIYAGKTANFMILFKEGGISAFSRMPANELFDQSVSADNLFRSGELNELLERLAEAGNNKARVDLVESFLLHHLASTRHDLLIGNAVQLIRQHNGIIRINDLATSLHLSQDPFEKRFRALVGSTPKQYASIIRLRGLIQKYPSYSSLTEACYDAGYFDQSHFIKDFRLFTGRTPKEFFQSSRFW</sequence>
<dbReference type="GO" id="GO:0003700">
    <property type="term" value="F:DNA-binding transcription factor activity"/>
    <property type="evidence" value="ECO:0007669"/>
    <property type="project" value="InterPro"/>
</dbReference>
<keyword evidence="6" id="KW-1185">Reference proteome</keyword>
<name>A0A8J2UG21_9BACT</name>
<reference evidence="5" key="1">
    <citation type="journal article" date="2014" name="Int. J. Syst. Evol. Microbiol.">
        <title>Complete genome sequence of Corynebacterium casei LMG S-19264T (=DSM 44701T), isolated from a smear-ripened cheese.</title>
        <authorList>
            <consortium name="US DOE Joint Genome Institute (JGI-PGF)"/>
            <person name="Walter F."/>
            <person name="Albersmeier A."/>
            <person name="Kalinowski J."/>
            <person name="Ruckert C."/>
        </authorList>
    </citation>
    <scope>NUCLEOTIDE SEQUENCE</scope>
    <source>
        <strain evidence="5">CGMCC 1.15448</strain>
    </source>
</reference>
<evidence type="ECO:0000256" key="2">
    <source>
        <dbReference type="ARBA" id="ARBA00023125"/>
    </source>
</evidence>
<dbReference type="EMBL" id="BMJC01000004">
    <property type="protein sequence ID" value="GGB12850.1"/>
    <property type="molecule type" value="Genomic_DNA"/>
</dbReference>
<keyword evidence="2" id="KW-0238">DNA-binding</keyword>
<dbReference type="SMART" id="SM00342">
    <property type="entry name" value="HTH_ARAC"/>
    <property type="match status" value="1"/>
</dbReference>
<evidence type="ECO:0000259" key="4">
    <source>
        <dbReference type="PROSITE" id="PS01124"/>
    </source>
</evidence>
<protein>
    <submittedName>
        <fullName evidence="5">AraC family transcriptional regulator</fullName>
    </submittedName>
</protein>
<reference evidence="5" key="2">
    <citation type="submission" date="2020-09" db="EMBL/GenBank/DDBJ databases">
        <authorList>
            <person name="Sun Q."/>
            <person name="Zhou Y."/>
        </authorList>
    </citation>
    <scope>NUCLEOTIDE SEQUENCE</scope>
    <source>
        <strain evidence="5">CGMCC 1.15448</strain>
    </source>
</reference>
<dbReference type="InterPro" id="IPR018060">
    <property type="entry name" value="HTH_AraC"/>
</dbReference>
<evidence type="ECO:0000256" key="1">
    <source>
        <dbReference type="ARBA" id="ARBA00023015"/>
    </source>
</evidence>
<proteinExistence type="predicted"/>
<dbReference type="Gene3D" id="1.10.10.60">
    <property type="entry name" value="Homeodomain-like"/>
    <property type="match status" value="2"/>
</dbReference>
<dbReference type="InterPro" id="IPR009057">
    <property type="entry name" value="Homeodomain-like_sf"/>
</dbReference>
<keyword evidence="1" id="KW-0805">Transcription regulation</keyword>
<dbReference type="RefSeq" id="WP_188935120.1">
    <property type="nucleotide sequence ID" value="NZ_BMJC01000004.1"/>
</dbReference>
<comment type="caution">
    <text evidence="5">The sequence shown here is derived from an EMBL/GenBank/DDBJ whole genome shotgun (WGS) entry which is preliminary data.</text>
</comment>